<dbReference type="RefSeq" id="WP_378197862.1">
    <property type="nucleotide sequence ID" value="NZ_JBHLZP010000043.1"/>
</dbReference>
<organism evidence="2 3">
    <name type="scientific">Actinoallomurus acaciae</name>
    <dbReference type="NCBI Taxonomy" id="502577"/>
    <lineage>
        <taxon>Bacteria</taxon>
        <taxon>Bacillati</taxon>
        <taxon>Actinomycetota</taxon>
        <taxon>Actinomycetes</taxon>
        <taxon>Streptosporangiales</taxon>
        <taxon>Thermomonosporaceae</taxon>
        <taxon>Actinoallomurus</taxon>
    </lineage>
</organism>
<dbReference type="Proteomes" id="UP001589627">
    <property type="component" value="Unassembled WGS sequence"/>
</dbReference>
<dbReference type="EMBL" id="JBHLZP010000043">
    <property type="protein sequence ID" value="MFB9832267.1"/>
    <property type="molecule type" value="Genomic_DNA"/>
</dbReference>
<dbReference type="Pfam" id="PF05076">
    <property type="entry name" value="SUFU"/>
    <property type="match status" value="1"/>
</dbReference>
<gene>
    <name evidence="2" type="ORF">ACFFNX_08715</name>
</gene>
<feature type="domain" description="Suppressor of fused-like" evidence="1">
    <location>
        <begin position="57"/>
        <end position="192"/>
    </location>
</feature>
<proteinExistence type="predicted"/>
<evidence type="ECO:0000313" key="2">
    <source>
        <dbReference type="EMBL" id="MFB9832267.1"/>
    </source>
</evidence>
<comment type="caution">
    <text evidence="2">The sequence shown here is derived from an EMBL/GenBank/DDBJ whole genome shotgun (WGS) entry which is preliminary data.</text>
</comment>
<keyword evidence="3" id="KW-1185">Reference proteome</keyword>
<protein>
    <submittedName>
        <fullName evidence="2">Suppressor of fused domain protein</fullName>
    </submittedName>
</protein>
<evidence type="ECO:0000313" key="3">
    <source>
        <dbReference type="Proteomes" id="UP001589627"/>
    </source>
</evidence>
<reference evidence="2 3" key="1">
    <citation type="submission" date="2024-09" db="EMBL/GenBank/DDBJ databases">
        <authorList>
            <person name="Sun Q."/>
            <person name="Mori K."/>
        </authorList>
    </citation>
    <scope>NUCLEOTIDE SEQUENCE [LARGE SCALE GENOMIC DNA]</scope>
    <source>
        <strain evidence="2 3">TBRC 0563</strain>
    </source>
</reference>
<evidence type="ECO:0000259" key="1">
    <source>
        <dbReference type="Pfam" id="PF05076"/>
    </source>
</evidence>
<dbReference type="InterPro" id="IPR020941">
    <property type="entry name" value="SUFU-like_domain"/>
</dbReference>
<name>A0ABV5YCU0_9ACTN</name>
<accession>A0ABV5YCU0</accession>
<sequence length="196" mass="21927">MSDGVSYPHADPRRYEKLLVHAERRLGPVVRGEGATVDGRNRGFGIGFHEHPEYDMVSLATTGVRFQQITGPCPEEFVISARPGQEREAAYLLHVVADRAVRSGKGFEYGGGYVNAEPLIPGTGIEFLLASSHPYVEDLDLFYDDQGELALRYITMIPATRAEFELVREHGDDEALRDLWESRDTDLLDIYRTSAV</sequence>